<dbReference type="InterPro" id="IPR011335">
    <property type="entry name" value="Restrct_endonuc-II-like"/>
</dbReference>
<dbReference type="Proteomes" id="UP000319818">
    <property type="component" value="Unassembled WGS sequence"/>
</dbReference>
<evidence type="ECO:0000313" key="2">
    <source>
        <dbReference type="Proteomes" id="UP000319818"/>
    </source>
</evidence>
<gene>
    <name evidence="1" type="ORF">FB388_0497</name>
</gene>
<evidence type="ECO:0008006" key="3">
    <source>
        <dbReference type="Google" id="ProtNLM"/>
    </source>
</evidence>
<organism evidence="1 2">
    <name type="scientific">Pseudonocardia cypriaca</name>
    <dbReference type="NCBI Taxonomy" id="882449"/>
    <lineage>
        <taxon>Bacteria</taxon>
        <taxon>Bacillati</taxon>
        <taxon>Actinomycetota</taxon>
        <taxon>Actinomycetes</taxon>
        <taxon>Pseudonocardiales</taxon>
        <taxon>Pseudonocardiaceae</taxon>
        <taxon>Pseudonocardia</taxon>
    </lineage>
</organism>
<dbReference type="SUPFAM" id="SSF52980">
    <property type="entry name" value="Restriction endonuclease-like"/>
    <property type="match status" value="1"/>
</dbReference>
<protein>
    <recommendedName>
        <fullName evidence="3">DUF559 domain-containing protein</fullName>
    </recommendedName>
</protein>
<keyword evidence="2" id="KW-1185">Reference proteome</keyword>
<proteinExistence type="predicted"/>
<comment type="caution">
    <text evidence="1">The sequence shown here is derived from an EMBL/GenBank/DDBJ whole genome shotgun (WGS) entry which is preliminary data.</text>
</comment>
<name>A0A543GAP2_9PSEU</name>
<evidence type="ECO:0000313" key="1">
    <source>
        <dbReference type="EMBL" id="TQM43155.1"/>
    </source>
</evidence>
<reference evidence="1 2" key="1">
    <citation type="submission" date="2019-06" db="EMBL/GenBank/DDBJ databases">
        <title>Sequencing the genomes of 1000 actinobacteria strains.</title>
        <authorList>
            <person name="Klenk H.-P."/>
        </authorList>
    </citation>
    <scope>NUCLEOTIDE SEQUENCE [LARGE SCALE GENOMIC DNA]</scope>
    <source>
        <strain evidence="1 2">DSM 45511</strain>
    </source>
</reference>
<accession>A0A543GAP2</accession>
<sequence length="266" mass="29718">MLTRAQLRGTAVHRLCRDIYTLSSTQVTHELRCRALAMALPQGTVITGRSAATVRGVRLCWPEDDVQVLAPLEARLGRRSGLDVRRTDVAPDEWEPWSGGRIATPLRMALDLLLARPLPDAVADLDAVLRAGKVDRDTVARMLAERSDNGIVVARRAVELTDPRAESLPESKLRVHLVLDGLDPVPQYWLEDRAGRIARVDLTLPEHKLAIEYDGDWRDGESSALNRDRDRLNRVQSLNWRVVFVTAPLLRNAPKMLQTVRAAIPS</sequence>
<dbReference type="EMBL" id="VFPH01000001">
    <property type="protein sequence ID" value="TQM43155.1"/>
    <property type="molecule type" value="Genomic_DNA"/>
</dbReference>
<dbReference type="Gene3D" id="3.40.960.10">
    <property type="entry name" value="VSR Endonuclease"/>
    <property type="match status" value="1"/>
</dbReference>
<dbReference type="AlphaFoldDB" id="A0A543GAP2"/>